<evidence type="ECO:0000256" key="2">
    <source>
        <dbReference type="ARBA" id="ARBA00022679"/>
    </source>
</evidence>
<dbReference type="Proteomes" id="UP001597108">
    <property type="component" value="Unassembled WGS sequence"/>
</dbReference>
<keyword evidence="4" id="KW-1133">Transmembrane helix</keyword>
<comment type="caution">
    <text evidence="6">The sequence shown here is derived from an EMBL/GenBank/DDBJ whole genome shotgun (WGS) entry which is preliminary data.</text>
</comment>
<feature type="transmembrane region" description="Helical" evidence="4">
    <location>
        <begin position="7"/>
        <end position="30"/>
    </location>
</feature>
<keyword evidence="4" id="KW-0812">Transmembrane</keyword>
<evidence type="ECO:0000256" key="1">
    <source>
        <dbReference type="ARBA" id="ARBA00005189"/>
    </source>
</evidence>
<dbReference type="GO" id="GO:0016746">
    <property type="term" value="F:acyltransferase activity"/>
    <property type="evidence" value="ECO:0007669"/>
    <property type="project" value="UniProtKB-KW"/>
</dbReference>
<evidence type="ECO:0000313" key="7">
    <source>
        <dbReference type="Proteomes" id="UP001597108"/>
    </source>
</evidence>
<dbReference type="PANTHER" id="PTHR10434:SF11">
    <property type="entry name" value="1-ACYL-SN-GLYCEROL-3-PHOSPHATE ACYLTRANSFERASE"/>
    <property type="match status" value="1"/>
</dbReference>
<gene>
    <name evidence="6" type="ORF">ACFQ2S_12625</name>
</gene>
<feature type="domain" description="Phospholipid/glycerol acyltransferase" evidence="5">
    <location>
        <begin position="70"/>
        <end position="184"/>
    </location>
</feature>
<evidence type="ECO:0000259" key="5">
    <source>
        <dbReference type="SMART" id="SM00563"/>
    </source>
</evidence>
<keyword evidence="7" id="KW-1185">Reference proteome</keyword>
<name>A0ABW3ISB2_9RHOB</name>
<proteinExistence type="predicted"/>
<sequence length="241" mass="26980">MIQYLRSLIFVGQIYLMMAVMALAFTPFVLVHRPLAYTACRTWCRWVRWSAAWMVGLRTEVRGEVPTQECLIASKHQSFLDIILIVSEVPRPKFIMKRELQWVPIVGWYAKWIGCVPVDRGRRTEAIRQMKKGVAAGRAIPGQLIIYPQGTRVAPGVDKPYKIGAGILYEELEQGCVPAATNVGVFWPRTGIGRKPGLAVVEFLDPIGPGLPQAEFMKRLETVVETASNRLMADAGFTPLP</sequence>
<dbReference type="CDD" id="cd07989">
    <property type="entry name" value="LPLAT_AGPAT-like"/>
    <property type="match status" value="1"/>
</dbReference>
<dbReference type="SMART" id="SM00563">
    <property type="entry name" value="PlsC"/>
    <property type="match status" value="1"/>
</dbReference>
<dbReference type="Pfam" id="PF01553">
    <property type="entry name" value="Acyltransferase"/>
    <property type="match status" value="1"/>
</dbReference>
<keyword evidence="4" id="KW-0472">Membrane</keyword>
<reference evidence="7" key="1">
    <citation type="journal article" date="2019" name="Int. J. Syst. Evol. Microbiol.">
        <title>The Global Catalogue of Microorganisms (GCM) 10K type strain sequencing project: providing services to taxonomists for standard genome sequencing and annotation.</title>
        <authorList>
            <consortium name="The Broad Institute Genomics Platform"/>
            <consortium name="The Broad Institute Genome Sequencing Center for Infectious Disease"/>
            <person name="Wu L."/>
            <person name="Ma J."/>
        </authorList>
    </citation>
    <scope>NUCLEOTIDE SEQUENCE [LARGE SCALE GENOMIC DNA]</scope>
    <source>
        <strain evidence="7">CCUG 60524</strain>
    </source>
</reference>
<accession>A0ABW3ISB2</accession>
<keyword evidence="2" id="KW-0808">Transferase</keyword>
<dbReference type="SUPFAM" id="SSF69593">
    <property type="entry name" value="Glycerol-3-phosphate (1)-acyltransferase"/>
    <property type="match status" value="1"/>
</dbReference>
<keyword evidence="3 6" id="KW-0012">Acyltransferase</keyword>
<comment type="pathway">
    <text evidence="1">Lipid metabolism.</text>
</comment>
<protein>
    <submittedName>
        <fullName evidence="6">Lysophospholipid acyltransferase family protein</fullName>
    </submittedName>
</protein>
<evidence type="ECO:0000256" key="4">
    <source>
        <dbReference type="SAM" id="Phobius"/>
    </source>
</evidence>
<evidence type="ECO:0000313" key="6">
    <source>
        <dbReference type="EMBL" id="MFD0980496.1"/>
    </source>
</evidence>
<organism evidence="6 7">
    <name type="scientific">Tropicimonas aquimaris</name>
    <dbReference type="NCBI Taxonomy" id="914152"/>
    <lineage>
        <taxon>Bacteria</taxon>
        <taxon>Pseudomonadati</taxon>
        <taxon>Pseudomonadota</taxon>
        <taxon>Alphaproteobacteria</taxon>
        <taxon>Rhodobacterales</taxon>
        <taxon>Roseobacteraceae</taxon>
        <taxon>Tropicimonas</taxon>
    </lineage>
</organism>
<dbReference type="EMBL" id="JBHTJT010000021">
    <property type="protein sequence ID" value="MFD0980496.1"/>
    <property type="molecule type" value="Genomic_DNA"/>
</dbReference>
<dbReference type="RefSeq" id="WP_386074926.1">
    <property type="nucleotide sequence ID" value="NZ_JBHTJT010000021.1"/>
</dbReference>
<dbReference type="PANTHER" id="PTHR10434">
    <property type="entry name" value="1-ACYL-SN-GLYCEROL-3-PHOSPHATE ACYLTRANSFERASE"/>
    <property type="match status" value="1"/>
</dbReference>
<dbReference type="InterPro" id="IPR002123">
    <property type="entry name" value="Plipid/glycerol_acylTrfase"/>
</dbReference>
<evidence type="ECO:0000256" key="3">
    <source>
        <dbReference type="ARBA" id="ARBA00023315"/>
    </source>
</evidence>